<dbReference type="Proteomes" id="UP000712281">
    <property type="component" value="Unassembled WGS sequence"/>
</dbReference>
<sequence>MVLHHHAPNTIADETKEGTQAIQASDVVTPLHAHANMSHSAGAASIPETPKVVETYNLSYLFDDHLDAMENFQGLMQMCLGNNNPHAKGLEHLKQSIDGRCNYGTYIYGLLMISRVSMAEGKRYLSTLG</sequence>
<accession>A0A8S9G469</accession>
<proteinExistence type="predicted"/>
<gene>
    <name evidence="1" type="ORF">F2Q68_00031727</name>
</gene>
<protein>
    <submittedName>
        <fullName evidence="1">Uncharacterized protein</fullName>
    </submittedName>
</protein>
<organism evidence="1 2">
    <name type="scientific">Brassica cretica</name>
    <name type="common">Mustard</name>
    <dbReference type="NCBI Taxonomy" id="69181"/>
    <lineage>
        <taxon>Eukaryota</taxon>
        <taxon>Viridiplantae</taxon>
        <taxon>Streptophyta</taxon>
        <taxon>Embryophyta</taxon>
        <taxon>Tracheophyta</taxon>
        <taxon>Spermatophyta</taxon>
        <taxon>Magnoliopsida</taxon>
        <taxon>eudicotyledons</taxon>
        <taxon>Gunneridae</taxon>
        <taxon>Pentapetalae</taxon>
        <taxon>rosids</taxon>
        <taxon>malvids</taxon>
        <taxon>Brassicales</taxon>
        <taxon>Brassicaceae</taxon>
        <taxon>Brassiceae</taxon>
        <taxon>Brassica</taxon>
    </lineage>
</organism>
<dbReference type="EMBL" id="QGKW02002005">
    <property type="protein sequence ID" value="KAF2540004.1"/>
    <property type="molecule type" value="Genomic_DNA"/>
</dbReference>
<name>A0A8S9G469_BRACR</name>
<evidence type="ECO:0000313" key="2">
    <source>
        <dbReference type="Proteomes" id="UP000712281"/>
    </source>
</evidence>
<comment type="caution">
    <text evidence="1">The sequence shown here is derived from an EMBL/GenBank/DDBJ whole genome shotgun (WGS) entry which is preliminary data.</text>
</comment>
<reference evidence="1" key="1">
    <citation type="submission" date="2019-12" db="EMBL/GenBank/DDBJ databases">
        <title>Genome sequencing and annotation of Brassica cretica.</title>
        <authorList>
            <person name="Studholme D.J."/>
            <person name="Sarris P.F."/>
        </authorList>
    </citation>
    <scope>NUCLEOTIDE SEQUENCE</scope>
    <source>
        <strain evidence="1">PFS-001/15</strain>
        <tissue evidence="1">Leaf</tissue>
    </source>
</reference>
<evidence type="ECO:0000313" key="1">
    <source>
        <dbReference type="EMBL" id="KAF2540004.1"/>
    </source>
</evidence>
<dbReference type="AlphaFoldDB" id="A0A8S9G469"/>